<dbReference type="EMBL" id="CP159837">
    <property type="protein sequence ID" value="XCM36089.1"/>
    <property type="molecule type" value="Genomic_DNA"/>
</dbReference>
<feature type="repeat" description="TPR" evidence="3">
    <location>
        <begin position="89"/>
        <end position="122"/>
    </location>
</feature>
<evidence type="ECO:0000256" key="1">
    <source>
        <dbReference type="ARBA" id="ARBA00022737"/>
    </source>
</evidence>
<keyword evidence="2 3" id="KW-0802">TPR repeat</keyword>
<dbReference type="InterPro" id="IPR019734">
    <property type="entry name" value="TPR_rpt"/>
</dbReference>
<evidence type="ECO:0000256" key="3">
    <source>
        <dbReference type="PROSITE-ProRule" id="PRU00339"/>
    </source>
</evidence>
<evidence type="ECO:0000256" key="4">
    <source>
        <dbReference type="SAM" id="MobiDB-lite"/>
    </source>
</evidence>
<dbReference type="Pfam" id="PF13414">
    <property type="entry name" value="TPR_11"/>
    <property type="match status" value="1"/>
</dbReference>
<reference evidence="5" key="1">
    <citation type="submission" date="2024-07" db="EMBL/GenBank/DDBJ databases">
        <authorList>
            <person name="Kim Y.J."/>
            <person name="Jeong J.Y."/>
        </authorList>
    </citation>
    <scope>NUCLEOTIDE SEQUENCE</scope>
    <source>
        <strain evidence="5">GIHE-MW2</strain>
    </source>
</reference>
<dbReference type="PANTHER" id="PTHR44858">
    <property type="entry name" value="TETRATRICOPEPTIDE REPEAT PROTEIN 6"/>
    <property type="match status" value="1"/>
</dbReference>
<feature type="compositionally biased region" description="Polar residues" evidence="4">
    <location>
        <begin position="9"/>
        <end position="18"/>
    </location>
</feature>
<dbReference type="SMART" id="SM00028">
    <property type="entry name" value="TPR"/>
    <property type="match status" value="5"/>
</dbReference>
<feature type="repeat" description="TPR" evidence="3">
    <location>
        <begin position="123"/>
        <end position="156"/>
    </location>
</feature>
<sequence>MKAPDKLNRQAQKNQCSSLMRMPLPPTASHRRSPSMNQAVQESGEKLPKEFTVQMLRQQAAHHAKRGNYPQAISLLTQVINSSLSGRTPMDYNNRGLMYFHCGQLEEAIADYNRALELNPNLAAAYNNRANCYVNQGELVYALVDYDRALDLNPFHLRALINQGVTFRHLGMYREALDNFDIALAQGKLEAYIYAQRGRTHHLAGDWNWAIADYLRSLRYLNQEKNALGSLNSGIGKFVNTWLKAIIAPLTA</sequence>
<feature type="region of interest" description="Disordered" evidence="4">
    <location>
        <begin position="1"/>
        <end position="44"/>
    </location>
</feature>
<dbReference type="Gene3D" id="1.25.40.10">
    <property type="entry name" value="Tetratricopeptide repeat domain"/>
    <property type="match status" value="1"/>
</dbReference>
<dbReference type="RefSeq" id="WP_354635074.1">
    <property type="nucleotide sequence ID" value="NZ_CP159837.1"/>
</dbReference>
<gene>
    <name evidence="5" type="ORF">ABWT76_004822</name>
</gene>
<dbReference type="InterPro" id="IPR011990">
    <property type="entry name" value="TPR-like_helical_dom_sf"/>
</dbReference>
<protein>
    <submittedName>
        <fullName evidence="5">Tetratricopeptide repeat protein</fullName>
    </submittedName>
</protein>
<dbReference type="PROSITE" id="PS50005">
    <property type="entry name" value="TPR"/>
    <property type="match status" value="2"/>
</dbReference>
<name>A0AAU8JD35_9CYAN</name>
<keyword evidence="1" id="KW-0677">Repeat</keyword>
<dbReference type="InterPro" id="IPR050498">
    <property type="entry name" value="Ycf3"/>
</dbReference>
<dbReference type="PROSITE" id="PS50293">
    <property type="entry name" value="TPR_REGION"/>
    <property type="match status" value="1"/>
</dbReference>
<dbReference type="SUPFAM" id="SSF48452">
    <property type="entry name" value="TPR-like"/>
    <property type="match status" value="1"/>
</dbReference>
<evidence type="ECO:0000313" key="5">
    <source>
        <dbReference type="EMBL" id="XCM36089.1"/>
    </source>
</evidence>
<accession>A0AAU8JD35</accession>
<dbReference type="AlphaFoldDB" id="A0AAU8JD35"/>
<proteinExistence type="predicted"/>
<dbReference type="PANTHER" id="PTHR44858:SF1">
    <property type="entry name" value="UDP-N-ACETYLGLUCOSAMINE--PEPTIDE N-ACETYLGLUCOSAMINYLTRANSFERASE SPINDLY-RELATED"/>
    <property type="match status" value="1"/>
</dbReference>
<evidence type="ECO:0000256" key="2">
    <source>
        <dbReference type="ARBA" id="ARBA00022803"/>
    </source>
</evidence>
<organism evidence="5">
    <name type="scientific">Planktothricoides raciborskii GIHE-MW2</name>
    <dbReference type="NCBI Taxonomy" id="2792601"/>
    <lineage>
        <taxon>Bacteria</taxon>
        <taxon>Bacillati</taxon>
        <taxon>Cyanobacteriota</taxon>
        <taxon>Cyanophyceae</taxon>
        <taxon>Oscillatoriophycideae</taxon>
        <taxon>Oscillatoriales</taxon>
        <taxon>Oscillatoriaceae</taxon>
        <taxon>Planktothricoides</taxon>
    </lineage>
</organism>